<dbReference type="InterPro" id="IPR006305">
    <property type="entry name" value="FliQ"/>
</dbReference>
<evidence type="ECO:0000256" key="1">
    <source>
        <dbReference type="ARBA" id="ARBA00004651"/>
    </source>
</evidence>
<dbReference type="Proteomes" id="UP000554286">
    <property type="component" value="Unassembled WGS sequence"/>
</dbReference>
<feature type="transmembrane region" description="Helical" evidence="9">
    <location>
        <begin position="50"/>
        <end position="71"/>
    </location>
</feature>
<dbReference type="EMBL" id="JACIGK010000017">
    <property type="protein sequence ID" value="MBB4266792.1"/>
    <property type="molecule type" value="Genomic_DNA"/>
</dbReference>
<dbReference type="GO" id="GO:0009306">
    <property type="term" value="P:protein secretion"/>
    <property type="evidence" value="ECO:0007669"/>
    <property type="project" value="InterPro"/>
</dbReference>
<dbReference type="PANTHER" id="PTHR34040:SF2">
    <property type="entry name" value="FLAGELLAR BIOSYNTHETIC PROTEIN FLIQ"/>
    <property type="match status" value="1"/>
</dbReference>
<dbReference type="PANTHER" id="PTHR34040">
    <property type="entry name" value="FLAGELLAR BIOSYNTHETIC PROTEIN FLIQ"/>
    <property type="match status" value="1"/>
</dbReference>
<name>A0A7W6WAR6_9PROT</name>
<keyword evidence="4 9" id="KW-1003">Cell membrane</keyword>
<proteinExistence type="inferred from homology"/>
<dbReference type="GO" id="GO:0005886">
    <property type="term" value="C:plasma membrane"/>
    <property type="evidence" value="ECO:0007669"/>
    <property type="project" value="UniProtKB-SubCell"/>
</dbReference>
<evidence type="ECO:0000256" key="7">
    <source>
        <dbReference type="ARBA" id="ARBA00023136"/>
    </source>
</evidence>
<evidence type="ECO:0000256" key="2">
    <source>
        <dbReference type="ARBA" id="ARBA00006156"/>
    </source>
</evidence>
<evidence type="ECO:0000256" key="8">
    <source>
        <dbReference type="ARBA" id="ARBA00023143"/>
    </source>
</evidence>
<comment type="function">
    <text evidence="9">Role in flagellar biosynthesis.</text>
</comment>
<reference evidence="10 11" key="1">
    <citation type="submission" date="2020-08" db="EMBL/GenBank/DDBJ databases">
        <title>Genome sequencing of Purple Non-Sulfur Bacteria from various extreme environments.</title>
        <authorList>
            <person name="Mayer M."/>
        </authorList>
    </citation>
    <scope>NUCLEOTIDE SEQUENCE [LARGE SCALE GENOMIC DNA]</scope>
    <source>
        <strain evidence="10 11">JA131</strain>
    </source>
</reference>
<organism evidence="10 11">
    <name type="scientific">Roseospira visakhapatnamensis</name>
    <dbReference type="NCBI Taxonomy" id="390880"/>
    <lineage>
        <taxon>Bacteria</taxon>
        <taxon>Pseudomonadati</taxon>
        <taxon>Pseudomonadota</taxon>
        <taxon>Alphaproteobacteria</taxon>
        <taxon>Rhodospirillales</taxon>
        <taxon>Rhodospirillaceae</taxon>
        <taxon>Roseospira</taxon>
    </lineage>
</organism>
<sequence length="88" mass="9739">MDETQILDVARDGILTMVVVTAPVLLTGLVVGLTISVFQTLTQIQEMTLVFVPKILAVFVSLLFFLPFMIGKMTELMNRIMDIIIGLP</sequence>
<keyword evidence="10" id="KW-0969">Cilium</keyword>
<evidence type="ECO:0000313" key="11">
    <source>
        <dbReference type="Proteomes" id="UP000554286"/>
    </source>
</evidence>
<keyword evidence="7 9" id="KW-0472">Membrane</keyword>
<comment type="caution">
    <text evidence="10">The sequence shown here is derived from an EMBL/GenBank/DDBJ whole genome shotgun (WGS) entry which is preliminary data.</text>
</comment>
<dbReference type="GO" id="GO:0009425">
    <property type="term" value="C:bacterial-type flagellum basal body"/>
    <property type="evidence" value="ECO:0007669"/>
    <property type="project" value="UniProtKB-SubCell"/>
</dbReference>
<evidence type="ECO:0000256" key="9">
    <source>
        <dbReference type="RuleBase" id="RU364090"/>
    </source>
</evidence>
<comment type="similarity">
    <text evidence="2 9">Belongs to the FliQ/MopD/SpaQ family.</text>
</comment>
<evidence type="ECO:0000313" key="10">
    <source>
        <dbReference type="EMBL" id="MBB4266792.1"/>
    </source>
</evidence>
<keyword evidence="11" id="KW-1185">Reference proteome</keyword>
<keyword evidence="10" id="KW-0966">Cell projection</keyword>
<keyword evidence="6 9" id="KW-1133">Transmembrane helix</keyword>
<evidence type="ECO:0000256" key="4">
    <source>
        <dbReference type="ARBA" id="ARBA00022475"/>
    </source>
</evidence>
<comment type="subcellular location">
    <subcellularLocation>
        <location evidence="1 9">Cell membrane</location>
        <topology evidence="1">Multi-pass membrane protein</topology>
    </subcellularLocation>
    <subcellularLocation>
        <location evidence="9">Bacterial flagellum basal body</location>
    </subcellularLocation>
</comment>
<evidence type="ECO:0000256" key="6">
    <source>
        <dbReference type="ARBA" id="ARBA00022989"/>
    </source>
</evidence>
<dbReference type="InterPro" id="IPR002191">
    <property type="entry name" value="Bac_export_3"/>
</dbReference>
<accession>A0A7W6WAR6</accession>
<keyword evidence="5 9" id="KW-0812">Transmembrane</keyword>
<dbReference type="Pfam" id="PF01313">
    <property type="entry name" value="Bac_export_3"/>
    <property type="match status" value="1"/>
</dbReference>
<dbReference type="AlphaFoldDB" id="A0A7W6WAR6"/>
<keyword evidence="10" id="KW-0282">Flagellum</keyword>
<evidence type="ECO:0000256" key="3">
    <source>
        <dbReference type="ARBA" id="ARBA00021718"/>
    </source>
</evidence>
<dbReference type="NCBIfam" id="TIGR01402">
    <property type="entry name" value="fliQ"/>
    <property type="match status" value="1"/>
</dbReference>
<dbReference type="PIRSF" id="PIRSF004669">
    <property type="entry name" value="FliQ"/>
    <property type="match status" value="1"/>
</dbReference>
<dbReference type="GO" id="GO:0044780">
    <property type="term" value="P:bacterial-type flagellum assembly"/>
    <property type="evidence" value="ECO:0007669"/>
    <property type="project" value="InterPro"/>
</dbReference>
<feature type="transmembrane region" description="Helical" evidence="9">
    <location>
        <begin position="12"/>
        <end position="38"/>
    </location>
</feature>
<gene>
    <name evidence="9" type="primary">fliQ</name>
    <name evidence="10" type="ORF">GGD89_002428</name>
</gene>
<keyword evidence="8 9" id="KW-0975">Bacterial flagellum</keyword>
<protein>
    <recommendedName>
        <fullName evidence="3 9">Flagellar biosynthetic protein FliQ</fullName>
    </recommendedName>
</protein>
<dbReference type="RefSeq" id="WP_184045550.1">
    <property type="nucleotide sequence ID" value="NZ_JACIGK010000017.1"/>
</dbReference>
<dbReference type="PRINTS" id="PR00952">
    <property type="entry name" value="TYPE3IMQPROT"/>
</dbReference>
<evidence type="ECO:0000256" key="5">
    <source>
        <dbReference type="ARBA" id="ARBA00022692"/>
    </source>
</evidence>